<dbReference type="Proteomes" id="UP001501391">
    <property type="component" value="Unassembled WGS sequence"/>
</dbReference>
<dbReference type="InterPro" id="IPR016259">
    <property type="entry name" value="Hygromycin-B_Kinase"/>
</dbReference>
<dbReference type="Gene3D" id="3.90.1200.10">
    <property type="match status" value="1"/>
</dbReference>
<dbReference type="InterPro" id="IPR011009">
    <property type="entry name" value="Kinase-like_dom_sf"/>
</dbReference>
<accession>A0ABP5N582</accession>
<organism evidence="2 3">
    <name type="scientific">Streptomyces bangladeshensis</name>
    <dbReference type="NCBI Taxonomy" id="295352"/>
    <lineage>
        <taxon>Bacteria</taxon>
        <taxon>Bacillati</taxon>
        <taxon>Actinomycetota</taxon>
        <taxon>Actinomycetes</taxon>
        <taxon>Kitasatosporales</taxon>
        <taxon>Streptomycetaceae</taxon>
        <taxon>Streptomyces</taxon>
    </lineage>
</organism>
<protein>
    <submittedName>
        <fullName evidence="2">Aminoglycoside phosphotransferase family protein</fullName>
    </submittedName>
</protein>
<dbReference type="InterPro" id="IPR051678">
    <property type="entry name" value="AGP_Transferase"/>
</dbReference>
<feature type="domain" description="Aminoglycoside phosphotransferase" evidence="1">
    <location>
        <begin position="24"/>
        <end position="271"/>
    </location>
</feature>
<evidence type="ECO:0000313" key="3">
    <source>
        <dbReference type="Proteomes" id="UP001501391"/>
    </source>
</evidence>
<dbReference type="PIRSF" id="PIRSF000707">
    <property type="entry name" value="Hygromycin-B_kinase"/>
    <property type="match status" value="1"/>
</dbReference>
<dbReference type="SUPFAM" id="SSF56112">
    <property type="entry name" value="Protein kinase-like (PK-like)"/>
    <property type="match status" value="1"/>
</dbReference>
<sequence>MGDSEERARRVLAAAGLPPSRLVTVRPLGGGTYNTVEELRLADGSRYVLKTAPPGPGLRYESRLLRSEEVFCRAAARARVPAPRTVHTDPGPQARHALQTLCPGAPWDDSLTPAEQAALRRELGAQVARLHRLTGPGFGYPSGALGPLAPDWRTAFTAMLDAVLADARDYAAELPRPADEVARTLRSGYDALDEVTVARPVHFDLWPGNILVDRAPGGPRVGGLIDGERMFWGDPLADFVSLALLDDIERDRDFLAGYRDGGGRVGFGRPERTRLALYRAYLYLIMLVETVPRGVDADRHRWTRETVGPQLVAALDDLTRLRLSS</sequence>
<reference evidence="3" key="1">
    <citation type="journal article" date="2019" name="Int. J. Syst. Evol. Microbiol.">
        <title>The Global Catalogue of Microorganisms (GCM) 10K type strain sequencing project: providing services to taxonomists for standard genome sequencing and annotation.</title>
        <authorList>
            <consortium name="The Broad Institute Genomics Platform"/>
            <consortium name="The Broad Institute Genome Sequencing Center for Infectious Disease"/>
            <person name="Wu L."/>
            <person name="Ma J."/>
        </authorList>
    </citation>
    <scope>NUCLEOTIDE SEQUENCE [LARGE SCALE GENOMIC DNA]</scope>
    <source>
        <strain evidence="3">JCM 14924</strain>
    </source>
</reference>
<dbReference type="InterPro" id="IPR002575">
    <property type="entry name" value="Aminoglycoside_PTrfase"/>
</dbReference>
<comment type="caution">
    <text evidence="2">The sequence shown here is derived from an EMBL/GenBank/DDBJ whole genome shotgun (WGS) entry which is preliminary data.</text>
</comment>
<dbReference type="PANTHER" id="PTHR21310">
    <property type="entry name" value="AMINOGLYCOSIDE PHOSPHOTRANSFERASE-RELATED-RELATED"/>
    <property type="match status" value="1"/>
</dbReference>
<dbReference type="Pfam" id="PF01636">
    <property type="entry name" value="APH"/>
    <property type="match status" value="1"/>
</dbReference>
<evidence type="ECO:0000259" key="1">
    <source>
        <dbReference type="Pfam" id="PF01636"/>
    </source>
</evidence>
<gene>
    <name evidence="2" type="ORF">GCM10009787_14800</name>
</gene>
<name>A0ABP5N582_9ACTN</name>
<dbReference type="RefSeq" id="WP_059246761.1">
    <property type="nucleotide sequence ID" value="NZ_BAAAOQ010000004.1"/>
</dbReference>
<dbReference type="EMBL" id="BAAAOQ010000004">
    <property type="protein sequence ID" value="GAA2193348.1"/>
    <property type="molecule type" value="Genomic_DNA"/>
</dbReference>
<evidence type="ECO:0000313" key="2">
    <source>
        <dbReference type="EMBL" id="GAA2193348.1"/>
    </source>
</evidence>
<keyword evidence="3" id="KW-1185">Reference proteome</keyword>
<proteinExistence type="predicted"/>
<dbReference type="PANTHER" id="PTHR21310:SF15">
    <property type="entry name" value="AMINOGLYCOSIDE PHOSPHOTRANSFERASE DOMAIN-CONTAINING PROTEIN"/>
    <property type="match status" value="1"/>
</dbReference>